<evidence type="ECO:0000256" key="2">
    <source>
        <dbReference type="SAM" id="Phobius"/>
    </source>
</evidence>
<organism evidence="3 4">
    <name type="scientific">Nocardiopsis sinuspersici</name>
    <dbReference type="NCBI Taxonomy" id="501010"/>
    <lineage>
        <taxon>Bacteria</taxon>
        <taxon>Bacillati</taxon>
        <taxon>Actinomycetota</taxon>
        <taxon>Actinomycetes</taxon>
        <taxon>Streptosporangiales</taxon>
        <taxon>Nocardiopsidaceae</taxon>
        <taxon>Nocardiopsis</taxon>
    </lineage>
</organism>
<comment type="caution">
    <text evidence="3">The sequence shown here is derived from an EMBL/GenBank/DDBJ whole genome shotgun (WGS) entry which is preliminary data.</text>
</comment>
<proteinExistence type="predicted"/>
<protein>
    <recommendedName>
        <fullName evidence="5">DUF3040 domain-containing protein</fullName>
    </recommendedName>
</protein>
<keyword evidence="2" id="KW-0812">Transmembrane</keyword>
<dbReference type="STRING" id="501010.NOSIN_10465"/>
<keyword evidence="2" id="KW-0472">Membrane</keyword>
<keyword evidence="2" id="KW-1133">Transmembrane helix</keyword>
<evidence type="ECO:0000313" key="4">
    <source>
        <dbReference type="Proteomes" id="UP000189004"/>
    </source>
</evidence>
<dbReference type="AlphaFoldDB" id="A0A1V3C0G5"/>
<reference evidence="4" key="1">
    <citation type="submission" date="2016-08" db="EMBL/GenBank/DDBJ databases">
        <authorList>
            <person name="Tokovenko B."/>
            <person name="Kalinowski J."/>
        </authorList>
    </citation>
    <scope>NUCLEOTIDE SEQUENCE [LARGE SCALE GENOMIC DNA]</scope>
    <source>
        <strain evidence="4">UTMC102</strain>
    </source>
</reference>
<dbReference type="RefSeq" id="WP_077690577.1">
    <property type="nucleotide sequence ID" value="NZ_MCOK01000001.1"/>
</dbReference>
<gene>
    <name evidence="3" type="ORF">NOSIN_10465</name>
</gene>
<name>A0A1V3C0G5_9ACTN</name>
<dbReference type="OrthoDB" id="4339071at2"/>
<feature type="transmembrane region" description="Helical" evidence="2">
    <location>
        <begin position="50"/>
        <end position="71"/>
    </location>
</feature>
<sequence>MSLREHERRILEEIERQLSEEEPDLAGRMESFGSEDPDAPADPYLASWRPWVACALIAAVTAGLLVLLFVLTPSTPQPSAPTPAGTSQTTDDPVPEENPLDTEPANTGPNGAEQVETP</sequence>
<accession>A0A1V3C0G5</accession>
<feature type="region of interest" description="Disordered" evidence="1">
    <location>
        <begin position="73"/>
        <end position="118"/>
    </location>
</feature>
<dbReference type="Pfam" id="PF11239">
    <property type="entry name" value="DUF3040"/>
    <property type="match status" value="1"/>
</dbReference>
<evidence type="ECO:0000313" key="3">
    <source>
        <dbReference type="EMBL" id="OOC54178.1"/>
    </source>
</evidence>
<dbReference type="Proteomes" id="UP000189004">
    <property type="component" value="Unassembled WGS sequence"/>
</dbReference>
<keyword evidence="4" id="KW-1185">Reference proteome</keyword>
<evidence type="ECO:0000256" key="1">
    <source>
        <dbReference type="SAM" id="MobiDB-lite"/>
    </source>
</evidence>
<dbReference type="EMBL" id="MCOK01000001">
    <property type="protein sequence ID" value="OOC54178.1"/>
    <property type="molecule type" value="Genomic_DNA"/>
</dbReference>
<feature type="region of interest" description="Disordered" evidence="1">
    <location>
        <begin position="15"/>
        <end position="41"/>
    </location>
</feature>
<evidence type="ECO:0008006" key="5">
    <source>
        <dbReference type="Google" id="ProtNLM"/>
    </source>
</evidence>
<dbReference type="InterPro" id="IPR021401">
    <property type="entry name" value="DUF3040"/>
</dbReference>